<organism evidence="2 3">
    <name type="scientific">Pseudomonas cyclaminis</name>
    <dbReference type="NCBI Taxonomy" id="2781239"/>
    <lineage>
        <taxon>Bacteria</taxon>
        <taxon>Pseudomonadati</taxon>
        <taxon>Pseudomonadota</taxon>
        <taxon>Gammaproteobacteria</taxon>
        <taxon>Pseudomonadales</taxon>
        <taxon>Pseudomonadaceae</taxon>
        <taxon>Pseudomonas</taxon>
    </lineage>
</organism>
<proteinExistence type="predicted"/>
<feature type="domain" description="DUF4440" evidence="1">
    <location>
        <begin position="10"/>
        <end position="117"/>
    </location>
</feature>
<name>A0ABR9SRI0_9PSED</name>
<reference evidence="2 3" key="1">
    <citation type="submission" date="2020-10" db="EMBL/GenBank/DDBJ databases">
        <title>The draft genomes of Cyclamen pathogen Pseudomonas sp.</title>
        <authorList>
            <person name="Fujikawa T."/>
            <person name="Sawada H."/>
        </authorList>
    </citation>
    <scope>NUCLEOTIDE SEQUENCE [LARGE SCALE GENOMIC DNA]</scope>
    <source>
        <strain evidence="2 3">MAFF 301449</strain>
    </source>
</reference>
<evidence type="ECO:0000313" key="2">
    <source>
        <dbReference type="EMBL" id="MBE8590929.1"/>
    </source>
</evidence>
<dbReference type="InterPro" id="IPR032710">
    <property type="entry name" value="NTF2-like_dom_sf"/>
</dbReference>
<evidence type="ECO:0000259" key="1">
    <source>
        <dbReference type="Pfam" id="PF14534"/>
    </source>
</evidence>
<dbReference type="Proteomes" id="UP000613075">
    <property type="component" value="Unassembled WGS sequence"/>
</dbReference>
<accession>A0ABR9SRI0</accession>
<dbReference type="Gene3D" id="3.10.450.50">
    <property type="match status" value="1"/>
</dbReference>
<dbReference type="InterPro" id="IPR027843">
    <property type="entry name" value="DUF4440"/>
</dbReference>
<dbReference type="SUPFAM" id="SSF54427">
    <property type="entry name" value="NTF2-like"/>
    <property type="match status" value="1"/>
</dbReference>
<sequence length="125" mass="14091">MSEQAVVNIIIELEKARCRALEEADYGALDALLDDALVHIHSTGQIDDKRGYLGLIERAIKFLRVERQDLQVSIFANVAVATGHLLQSIELCGTGEQREMNLVTTQVWLCRDSTWRLINFHATNL</sequence>
<dbReference type="Pfam" id="PF14534">
    <property type="entry name" value="DUF4440"/>
    <property type="match status" value="1"/>
</dbReference>
<dbReference type="EMBL" id="JADDUM010000049">
    <property type="protein sequence ID" value="MBE8590929.1"/>
    <property type="molecule type" value="Genomic_DNA"/>
</dbReference>
<evidence type="ECO:0000313" key="3">
    <source>
        <dbReference type="Proteomes" id="UP000613075"/>
    </source>
</evidence>
<protein>
    <submittedName>
        <fullName evidence="2">Nuclear transport factor 2 family protein</fullName>
    </submittedName>
</protein>
<dbReference type="RefSeq" id="WP_193861843.1">
    <property type="nucleotide sequence ID" value="NZ_JADDUM010000049.1"/>
</dbReference>
<gene>
    <name evidence="2" type="ORF">IQK56_08295</name>
</gene>
<comment type="caution">
    <text evidence="2">The sequence shown here is derived from an EMBL/GenBank/DDBJ whole genome shotgun (WGS) entry which is preliminary data.</text>
</comment>
<keyword evidence="3" id="KW-1185">Reference proteome</keyword>